<protein>
    <submittedName>
        <fullName evidence="1">CoA transferase</fullName>
    </submittedName>
</protein>
<proteinExistence type="predicted"/>
<reference evidence="1" key="1">
    <citation type="submission" date="2021-11" db="EMBL/GenBank/DDBJ databases">
        <title>Study of the species diversity of bacterial strains isolated from a unique natural object - Shulgan-Tash cave (Bashkiria).</title>
        <authorList>
            <person name="Sazanova A.L."/>
            <person name="Chirak E.R."/>
            <person name="Safronova V.I."/>
        </authorList>
    </citation>
    <scope>NUCLEOTIDE SEQUENCE</scope>
    <source>
        <strain evidence="1">P1</strain>
    </source>
</reference>
<evidence type="ECO:0000313" key="2">
    <source>
        <dbReference type="Proteomes" id="UP001059663"/>
    </source>
</evidence>
<gene>
    <name evidence="1" type="ORF">LP422_03220</name>
</gene>
<accession>A0AC61U5Z1</accession>
<dbReference type="Proteomes" id="UP001059663">
    <property type="component" value="Chromosome"/>
</dbReference>
<organism evidence="1 2">
    <name type="scientific">Janibacter limosus</name>
    <dbReference type="NCBI Taxonomy" id="53458"/>
    <lineage>
        <taxon>Bacteria</taxon>
        <taxon>Bacillati</taxon>
        <taxon>Actinomycetota</taxon>
        <taxon>Actinomycetes</taxon>
        <taxon>Micrococcales</taxon>
        <taxon>Intrasporangiaceae</taxon>
        <taxon>Janibacter</taxon>
    </lineage>
</organism>
<name>A0AC61U5Z1_9MICO</name>
<keyword evidence="1" id="KW-0808">Transferase</keyword>
<evidence type="ECO:0000313" key="1">
    <source>
        <dbReference type="EMBL" id="UUZ45273.1"/>
    </source>
</evidence>
<sequence length="417" mass="45439">MSRLTRAGEEGRWATFSTGSGSSRWRCGPSSPRQERPRREWGADVIKVEHPVTGDAQRGLVNSGFLPQQAGGANYMMEVPNRGKRSIGLDLGTDEGRSILYRLCEDADVFLTNFLPDARARPGIDVDDIRPHNPTVIYARGSGAGQRGPEAHKGGFDSSSYWARGGIGYAVTPPDASYPVRMRSAFGDVMGGLTIAGGPAAALFHRERTGEPSVVDVSLLNLAMWNLSVDIASAPLFPEEGVHRYDPEAMINPTVGMYPTRDGRHLNLTMLQSDRYWAELVDAMGCPELADDPRFIDHAARERNSADCTQALKAVFLGRTLDEWRDALAAIEGVWSPLQTPLEVHDDPMVAANGYLPVVETTSGRSLVLVANPVQFDEQPAQPTGAPEHGQHTEEILLDHGYDWGDLVGLKERGVIT</sequence>
<dbReference type="EMBL" id="CP087977">
    <property type="protein sequence ID" value="UUZ45273.1"/>
    <property type="molecule type" value="Genomic_DNA"/>
</dbReference>